<feature type="transmembrane region" description="Helical" evidence="8">
    <location>
        <begin position="270"/>
        <end position="295"/>
    </location>
</feature>
<keyword evidence="6 7" id="KW-0472">Membrane</keyword>
<feature type="transmembrane region" description="Helical" evidence="8">
    <location>
        <begin position="204"/>
        <end position="224"/>
    </location>
</feature>
<comment type="similarity">
    <text evidence="2 7">Belongs to the membrane-bound acyltransferase family.</text>
</comment>
<dbReference type="Pfam" id="PF03062">
    <property type="entry name" value="MBOAT"/>
    <property type="match status" value="1"/>
</dbReference>
<feature type="transmembrane region" description="Helical" evidence="8">
    <location>
        <begin position="405"/>
        <end position="422"/>
    </location>
</feature>
<dbReference type="PANTHER" id="PTHR13285:SF18">
    <property type="entry name" value="PROTEIN-CYSTEINE N-PALMITOYLTRANSFERASE RASP"/>
    <property type="match status" value="1"/>
</dbReference>
<feature type="transmembrane region" description="Helical" evidence="8">
    <location>
        <begin position="58"/>
        <end position="77"/>
    </location>
</feature>
<feature type="transmembrane region" description="Helical" evidence="8">
    <location>
        <begin position="331"/>
        <end position="348"/>
    </location>
</feature>
<evidence type="ECO:0000256" key="7">
    <source>
        <dbReference type="PIRNR" id="PIRNR016636"/>
    </source>
</evidence>
<sequence length="437" mass="50183">MIYYNPFVKGRKFKNLFLLLASLFFYAWGEPVYVFLMLISISVTWILAFFLRGRYKKVVLTVGIIYHVGVLFIFKYLTFLTSQLGLILNQDFSYIKIALPIGISFFTFQLMSYFLDVYKGEAKPQKNIFNLGLYVSLFPQLIAGPIVRYNEIEEQINTRVESVENVSAGMKRFIYGLSKKLLLADYLSAIADSSFTRIGDQTVVMAWFGILAYSLQIYFDFSGYSDMAIGLGKMFGFEFAENFNYPYISKSIVEFWRRWHISLSRWFRDYVYIFLGGGYGKPLKVAFNLAVVWILTGIWHGANWTFLVWGILYYLLIVVEKFTGIIDKMGKFSRVYTLVAVMLCWVVFRADNLGEAFLYIENMFGINAGNSYSLSAIKDETGYAVILLASVIGCTPLVKKILDKFAAIEGVWILLIFALSLIKATSSSYSPFIYFNF</sequence>
<dbReference type="InterPro" id="IPR051085">
    <property type="entry name" value="MB_O-acyltransferase"/>
</dbReference>
<name>V2Y7X0_9FIRM</name>
<evidence type="ECO:0000256" key="1">
    <source>
        <dbReference type="ARBA" id="ARBA00004651"/>
    </source>
</evidence>
<dbReference type="GO" id="GO:0016746">
    <property type="term" value="F:acyltransferase activity"/>
    <property type="evidence" value="ECO:0007669"/>
    <property type="project" value="UniProtKB-KW"/>
</dbReference>
<reference evidence="9 10" key="1">
    <citation type="submission" date="2013-06" db="EMBL/GenBank/DDBJ databases">
        <authorList>
            <person name="Weinstock G."/>
            <person name="Sodergren E."/>
            <person name="Clifton S."/>
            <person name="Fulton L."/>
            <person name="Fulton B."/>
            <person name="Courtney L."/>
            <person name="Fronick C."/>
            <person name="Harrison M."/>
            <person name="Strong C."/>
            <person name="Farmer C."/>
            <person name="Delahaunty K."/>
            <person name="Markovic C."/>
            <person name="Hall O."/>
            <person name="Minx P."/>
            <person name="Tomlinson C."/>
            <person name="Mitreva M."/>
            <person name="Nelson J."/>
            <person name="Hou S."/>
            <person name="Wollam A."/>
            <person name="Pepin K.H."/>
            <person name="Johnson M."/>
            <person name="Bhonagiri V."/>
            <person name="Nash W.E."/>
            <person name="Warren W."/>
            <person name="Chinwalla A."/>
            <person name="Mardis E.R."/>
            <person name="Wilson R.K."/>
        </authorList>
    </citation>
    <scope>NUCLEOTIDE SEQUENCE [LARGE SCALE GENOMIC DNA]</scope>
    <source>
        <strain evidence="9 10">ATCC 51271</strain>
    </source>
</reference>
<dbReference type="AlphaFoldDB" id="V2Y7X0"/>
<dbReference type="InterPro" id="IPR004299">
    <property type="entry name" value="MBOAT_fam"/>
</dbReference>
<comment type="subcellular location">
    <subcellularLocation>
        <location evidence="1">Cell membrane</location>
        <topology evidence="1">Multi-pass membrane protein</topology>
    </subcellularLocation>
</comment>
<dbReference type="PIRSF" id="PIRSF016636">
    <property type="entry name" value="AlgI_DltB"/>
    <property type="match status" value="1"/>
</dbReference>
<evidence type="ECO:0000256" key="8">
    <source>
        <dbReference type="SAM" id="Phobius"/>
    </source>
</evidence>
<keyword evidence="5 8" id="KW-1133">Transmembrane helix</keyword>
<protein>
    <submittedName>
        <fullName evidence="9">MBOAT family protein</fullName>
    </submittedName>
</protein>
<dbReference type="PANTHER" id="PTHR13285">
    <property type="entry name" value="ACYLTRANSFERASE"/>
    <property type="match status" value="1"/>
</dbReference>
<dbReference type="InterPro" id="IPR028362">
    <property type="entry name" value="AlgI"/>
</dbReference>
<gene>
    <name evidence="9" type="ORF">GCWU0000282_000948</name>
</gene>
<dbReference type="GO" id="GO:0005886">
    <property type="term" value="C:plasma membrane"/>
    <property type="evidence" value="ECO:0007669"/>
    <property type="project" value="UniProtKB-SubCell"/>
</dbReference>
<dbReference type="eggNOG" id="COG1696">
    <property type="taxonomic scope" value="Bacteria"/>
</dbReference>
<dbReference type="PIRSF" id="PIRSF500217">
    <property type="entry name" value="AlgI"/>
    <property type="match status" value="1"/>
</dbReference>
<dbReference type="Proteomes" id="UP000018227">
    <property type="component" value="Unassembled WGS sequence"/>
</dbReference>
<feature type="transmembrane region" description="Helical" evidence="8">
    <location>
        <begin position="381"/>
        <end position="398"/>
    </location>
</feature>
<feature type="transmembrane region" description="Helical" evidence="8">
    <location>
        <begin position="34"/>
        <end position="51"/>
    </location>
</feature>
<keyword evidence="4 8" id="KW-0812">Transmembrane</keyword>
<keyword evidence="10" id="KW-1185">Reference proteome</keyword>
<evidence type="ECO:0000256" key="5">
    <source>
        <dbReference type="ARBA" id="ARBA00022989"/>
    </source>
</evidence>
<dbReference type="HOGENOM" id="CLU_025255_1_3_9"/>
<keyword evidence="3 7" id="KW-1003">Cell membrane</keyword>
<organism evidence="9 10">
    <name type="scientific">Catonella morbi ATCC 51271</name>
    <dbReference type="NCBI Taxonomy" id="592026"/>
    <lineage>
        <taxon>Bacteria</taxon>
        <taxon>Bacillati</taxon>
        <taxon>Bacillota</taxon>
        <taxon>Clostridia</taxon>
        <taxon>Lachnospirales</taxon>
        <taxon>Lachnospiraceae</taxon>
        <taxon>Catonella</taxon>
    </lineage>
</organism>
<feature type="transmembrane region" description="Helical" evidence="8">
    <location>
        <begin position="97"/>
        <end position="115"/>
    </location>
</feature>
<comment type="caution">
    <text evidence="9">The sequence shown here is derived from an EMBL/GenBank/DDBJ whole genome shotgun (WGS) entry which is preliminary data.</text>
</comment>
<dbReference type="GO" id="GO:0042121">
    <property type="term" value="P:alginic acid biosynthetic process"/>
    <property type="evidence" value="ECO:0007669"/>
    <property type="project" value="InterPro"/>
</dbReference>
<dbReference type="InterPro" id="IPR024194">
    <property type="entry name" value="Ac/AlaTfrase_AlgI/DltB"/>
</dbReference>
<evidence type="ECO:0000256" key="2">
    <source>
        <dbReference type="ARBA" id="ARBA00010323"/>
    </source>
</evidence>
<keyword evidence="7" id="KW-0012">Acyltransferase</keyword>
<proteinExistence type="inferred from homology"/>
<evidence type="ECO:0000313" key="9">
    <source>
        <dbReference type="EMBL" id="ESL03781.1"/>
    </source>
</evidence>
<accession>V2Y7X0</accession>
<evidence type="ECO:0000256" key="4">
    <source>
        <dbReference type="ARBA" id="ARBA00022692"/>
    </source>
</evidence>
<feature type="transmembrane region" description="Helical" evidence="8">
    <location>
        <begin position="301"/>
        <end position="319"/>
    </location>
</feature>
<feature type="transmembrane region" description="Helical" evidence="8">
    <location>
        <begin position="12"/>
        <end position="28"/>
    </location>
</feature>
<keyword evidence="7" id="KW-0808">Transferase</keyword>
<dbReference type="EMBL" id="ACIL03000007">
    <property type="protein sequence ID" value="ESL03781.1"/>
    <property type="molecule type" value="Genomic_DNA"/>
</dbReference>
<dbReference type="STRING" id="592026.GCWU0000282_000948"/>
<evidence type="ECO:0000256" key="3">
    <source>
        <dbReference type="ARBA" id="ARBA00022475"/>
    </source>
</evidence>
<evidence type="ECO:0000256" key="6">
    <source>
        <dbReference type="ARBA" id="ARBA00023136"/>
    </source>
</evidence>
<feature type="transmembrane region" description="Helical" evidence="8">
    <location>
        <begin position="127"/>
        <end position="147"/>
    </location>
</feature>
<evidence type="ECO:0000313" key="10">
    <source>
        <dbReference type="Proteomes" id="UP000018227"/>
    </source>
</evidence>